<dbReference type="AlphaFoldDB" id="A0A2T0VK74"/>
<organism evidence="6 7">
    <name type="scientific">Glaciihabitans tibetensis</name>
    <dbReference type="NCBI Taxonomy" id="1266600"/>
    <lineage>
        <taxon>Bacteria</taxon>
        <taxon>Bacillati</taxon>
        <taxon>Actinomycetota</taxon>
        <taxon>Actinomycetes</taxon>
        <taxon>Micrococcales</taxon>
        <taxon>Microbacteriaceae</taxon>
        <taxon>Glaciihabitans</taxon>
    </lineage>
</organism>
<dbReference type="RefSeq" id="WP_106209808.1">
    <property type="nucleotide sequence ID" value="NZ_PVTL01000001.1"/>
</dbReference>
<dbReference type="PANTHER" id="PTHR37817">
    <property type="entry name" value="N-ACETYLTRANSFERASE EIS"/>
    <property type="match status" value="1"/>
</dbReference>
<keyword evidence="7" id="KW-1185">Reference proteome</keyword>
<dbReference type="InterPro" id="IPR036527">
    <property type="entry name" value="SCP2_sterol-bd_dom_sf"/>
</dbReference>
<evidence type="ECO:0000313" key="7">
    <source>
        <dbReference type="Proteomes" id="UP000237983"/>
    </source>
</evidence>
<dbReference type="Pfam" id="PF13527">
    <property type="entry name" value="Acetyltransf_9"/>
    <property type="match status" value="1"/>
</dbReference>
<comment type="caution">
    <text evidence="6">The sequence shown here is derived from an EMBL/GenBank/DDBJ whole genome shotgun (WGS) entry which is preliminary data.</text>
</comment>
<dbReference type="Gene3D" id="3.40.630.30">
    <property type="match status" value="2"/>
</dbReference>
<dbReference type="InterPro" id="IPR041380">
    <property type="entry name" value="Acetyltransf_17"/>
</dbReference>
<dbReference type="CDD" id="cd04301">
    <property type="entry name" value="NAT_SF"/>
    <property type="match status" value="1"/>
</dbReference>
<accession>A0A2T0VK74</accession>
<evidence type="ECO:0000256" key="1">
    <source>
        <dbReference type="ARBA" id="ARBA00022679"/>
    </source>
</evidence>
<dbReference type="SUPFAM" id="SSF55718">
    <property type="entry name" value="SCP-like"/>
    <property type="match status" value="1"/>
</dbReference>
<feature type="active site" description="Proton donor" evidence="3">
    <location>
        <position position="151"/>
    </location>
</feature>
<keyword evidence="1 3" id="KW-0808">Transferase</keyword>
<dbReference type="InterPro" id="IPR016181">
    <property type="entry name" value="Acyl_CoA_acyltransferase"/>
</dbReference>
<dbReference type="HAMAP" id="MF_01812">
    <property type="entry name" value="Eis"/>
    <property type="match status" value="1"/>
</dbReference>
<dbReference type="OrthoDB" id="8399956at2"/>
<dbReference type="SUPFAM" id="SSF55729">
    <property type="entry name" value="Acyl-CoA N-acyltransferases (Nat)"/>
    <property type="match status" value="1"/>
</dbReference>
<feature type="domain" description="Enhanced intracellular survival protein" evidence="4">
    <location>
        <begin position="333"/>
        <end position="438"/>
    </location>
</feature>
<dbReference type="Pfam" id="PF13530">
    <property type="entry name" value="SCP2_2"/>
    <property type="match status" value="1"/>
</dbReference>
<feature type="binding site" evidence="3">
    <location>
        <begin position="146"/>
        <end position="147"/>
    </location>
    <ligand>
        <name>acetyl-CoA</name>
        <dbReference type="ChEBI" id="CHEBI:57288"/>
    </ligand>
</feature>
<dbReference type="EMBL" id="PVTL01000001">
    <property type="protein sequence ID" value="PRY70589.1"/>
    <property type="molecule type" value="Genomic_DNA"/>
</dbReference>
<proteinExistence type="inferred from homology"/>
<feature type="active site" description="Proton acceptor; via carboxylate" evidence="3">
    <location>
        <position position="441"/>
    </location>
</feature>
<dbReference type="InterPro" id="IPR022902">
    <property type="entry name" value="NAcTrfase_Eis"/>
</dbReference>
<evidence type="ECO:0000259" key="5">
    <source>
        <dbReference type="Pfam" id="PF17668"/>
    </source>
</evidence>
<dbReference type="InterPro" id="IPR025559">
    <property type="entry name" value="Eis_dom"/>
</dbReference>
<keyword evidence="2 3" id="KW-0012">Acyltransferase</keyword>
<name>A0A2T0VK74_9MICO</name>
<feature type="binding site" evidence="3">
    <location>
        <begin position="110"/>
        <end position="112"/>
    </location>
    <ligand>
        <name>acetyl-CoA</name>
        <dbReference type="ChEBI" id="CHEBI:57288"/>
    </ligand>
</feature>
<feature type="binding site" evidence="3">
    <location>
        <begin position="118"/>
        <end position="123"/>
    </location>
    <ligand>
        <name>acetyl-CoA</name>
        <dbReference type="ChEBI" id="CHEBI:57288"/>
    </ligand>
</feature>
<comment type="similarity">
    <text evidence="3">Belongs to the acetyltransferase Eis family.</text>
</comment>
<evidence type="ECO:0000256" key="3">
    <source>
        <dbReference type="HAMAP-Rule" id="MF_01812"/>
    </source>
</evidence>
<evidence type="ECO:0000313" key="6">
    <source>
        <dbReference type="EMBL" id="PRY70589.1"/>
    </source>
</evidence>
<reference evidence="6 7" key="1">
    <citation type="submission" date="2018-03" db="EMBL/GenBank/DDBJ databases">
        <title>Genomic Encyclopedia of Type Strains, Phase III (KMG-III): the genomes of soil and plant-associated and newly described type strains.</title>
        <authorList>
            <person name="Whitman W."/>
        </authorList>
    </citation>
    <scope>NUCLEOTIDE SEQUENCE [LARGE SCALE GENOMIC DNA]</scope>
    <source>
        <strain evidence="6 7">CGMCC 1.12484</strain>
    </source>
</reference>
<dbReference type="PANTHER" id="PTHR37817:SF1">
    <property type="entry name" value="N-ACETYLTRANSFERASE EIS"/>
    <property type="match status" value="1"/>
</dbReference>
<protein>
    <submittedName>
        <fullName evidence="6">Putative acetyltransferase</fullName>
    </submittedName>
</protein>
<feature type="domain" description="Eis-like acetyltransferase" evidence="5">
    <location>
        <begin position="215"/>
        <end position="319"/>
    </location>
</feature>
<dbReference type="Proteomes" id="UP000237983">
    <property type="component" value="Unassembled WGS sequence"/>
</dbReference>
<evidence type="ECO:0000259" key="4">
    <source>
        <dbReference type="Pfam" id="PF13530"/>
    </source>
</evidence>
<dbReference type="Pfam" id="PF17668">
    <property type="entry name" value="Acetyltransf_17"/>
    <property type="match status" value="1"/>
</dbReference>
<comment type="subunit">
    <text evidence="3">Homohexamer; trimer of dimers.</text>
</comment>
<dbReference type="InterPro" id="IPR051554">
    <property type="entry name" value="Acetyltransferase_Eis"/>
</dbReference>
<dbReference type="GO" id="GO:0034069">
    <property type="term" value="F:aminoglycoside N-acetyltransferase activity"/>
    <property type="evidence" value="ECO:0007669"/>
    <property type="project" value="TreeGrafter"/>
</dbReference>
<dbReference type="GO" id="GO:0030649">
    <property type="term" value="P:aminoglycoside antibiotic catabolic process"/>
    <property type="evidence" value="ECO:0007669"/>
    <property type="project" value="TreeGrafter"/>
</dbReference>
<sequence>MTAEYRDMPIDAESEQRLAAQNLSFGLVDTTDTETFSAWLRAESRGFHEANPTAELLDVSLKGVADRRTTGVWDPSAAEPLSPVSTVSSWPTALTVPGTRTVPAWAISAVTVSPTHRRRGIARAMLESELRTAARFGSAVAVLTVSEATIYSRYGFAPAAMMANWQINPRRLHWTGPDSTGRVHFVSLEQLRDEGLALVERVRLDTPGQIEFSGHLWERLLGFGSDSSGQAKNLRAVRYDDAEGVSQGFAVYRVTGTDGSFDTNVLEVDYLVAATDDAYAALWRFLIEMDLVSEVRAPLRSVREAFAWQVSDFRAVRKTLERDHLWTRILDLPVALESRAYSGQGRIVLDVSDPLGFAQGRFLLDVDAVGAGKVTPWDAVTPDGVADVSLSINEVNALYLGGVSGVTLARAGRVTENRDGSAVVLDSLFQSAVSPWLSIWF</sequence>
<evidence type="ECO:0000256" key="2">
    <source>
        <dbReference type="ARBA" id="ARBA00023315"/>
    </source>
</evidence>
<dbReference type="Gene3D" id="3.30.1050.10">
    <property type="entry name" value="SCP2 sterol-binding domain"/>
    <property type="match status" value="1"/>
</dbReference>
<gene>
    <name evidence="6" type="ORF">B0I08_101726</name>
</gene>